<dbReference type="InterPro" id="IPR006578">
    <property type="entry name" value="MADF-dom"/>
</dbReference>
<evidence type="ECO:0000256" key="1">
    <source>
        <dbReference type="PROSITE-ProRule" id="PRU00371"/>
    </source>
</evidence>
<sequence length="316" mass="37062">MDSGRKFKKHLINSNPKDLIREIKCRPGLYDKEQLEQPKREHKQQLWKEVAESLTPSDVWESYDENEKHMKIEEIQIKWKNFRNHFLREIKLIRAGKAHTKKKYKYYDDMEFMSPYVGGRLYGSVTPKRKSCDSTDDSCDDEEPDNDVTNDQSLNTSEEVQEESPQRTRRSPRMPVKKQAPPRDSISPPKDNELTKEQKLVINKFDDLKKISQKIRPHSTPSTTKTKYSIPAVSMRDGDISFCLSLVPTMRKLDESKRLKAKIDILTILHRYVDEATPRAKKQKLAENSKNSGNLSEMELKLEDCTEKNMENVWWT</sequence>
<keyword evidence="6" id="KW-1185">Reference proteome</keyword>
<proteinExistence type="predicted"/>
<evidence type="ECO:0000256" key="2">
    <source>
        <dbReference type="SAM" id="MobiDB-lite"/>
    </source>
</evidence>
<dbReference type="KEGG" id="mde:101893177"/>
<feature type="region of interest" description="Disordered" evidence="2">
    <location>
        <begin position="125"/>
        <end position="198"/>
    </location>
</feature>
<dbReference type="Pfam" id="PF02944">
    <property type="entry name" value="BESS"/>
    <property type="match status" value="1"/>
</dbReference>
<gene>
    <name evidence="5" type="primary">101893177</name>
    <name evidence="7" type="synonym">LOC101893177</name>
</gene>
<dbReference type="OrthoDB" id="8118596at2759"/>
<feature type="domain" description="BESS" evidence="4">
    <location>
        <begin position="236"/>
        <end position="275"/>
    </location>
</feature>
<dbReference type="Proteomes" id="UP001652621">
    <property type="component" value="Unplaced"/>
</dbReference>
<dbReference type="PROSITE" id="PS51031">
    <property type="entry name" value="BESS"/>
    <property type="match status" value="1"/>
</dbReference>
<dbReference type="EnsemblMetazoa" id="MDOA002401-RA">
    <property type="protein sequence ID" value="MDOA002401-PA"/>
    <property type="gene ID" value="MDOA002401"/>
</dbReference>
<dbReference type="RefSeq" id="XP_005177375.1">
    <property type="nucleotide sequence ID" value="XM_005177318.3"/>
</dbReference>
<dbReference type="SMART" id="SM00595">
    <property type="entry name" value="MADF"/>
    <property type="match status" value="1"/>
</dbReference>
<evidence type="ECO:0000313" key="5">
    <source>
        <dbReference type="EnsemblMetazoa" id="MDOA002401-PA"/>
    </source>
</evidence>
<evidence type="ECO:0000313" key="6">
    <source>
        <dbReference type="Proteomes" id="UP001652621"/>
    </source>
</evidence>
<feature type="compositionally biased region" description="Basic residues" evidence="2">
    <location>
        <begin position="167"/>
        <end position="176"/>
    </location>
</feature>
<dbReference type="AlphaFoldDB" id="A0A1I8M8T3"/>
<dbReference type="PROSITE" id="PS51029">
    <property type="entry name" value="MADF"/>
    <property type="match status" value="1"/>
</dbReference>
<dbReference type="eggNOG" id="ENOG502S3VN">
    <property type="taxonomic scope" value="Eukaryota"/>
</dbReference>
<protein>
    <submittedName>
        <fullName evidence="7">Uncharacterized protein LOC101893177</fullName>
    </submittedName>
</protein>
<accession>A0A1I8M8T3</accession>
<comment type="subcellular location">
    <subcellularLocation>
        <location evidence="1">Nucleus</location>
    </subcellularLocation>
</comment>
<feature type="compositionally biased region" description="Acidic residues" evidence="2">
    <location>
        <begin position="134"/>
        <end position="148"/>
    </location>
</feature>
<evidence type="ECO:0000313" key="7">
    <source>
        <dbReference type="RefSeq" id="XP_005177375.1"/>
    </source>
</evidence>
<organism evidence="5">
    <name type="scientific">Musca domestica</name>
    <name type="common">House fly</name>
    <dbReference type="NCBI Taxonomy" id="7370"/>
    <lineage>
        <taxon>Eukaryota</taxon>
        <taxon>Metazoa</taxon>
        <taxon>Ecdysozoa</taxon>
        <taxon>Arthropoda</taxon>
        <taxon>Hexapoda</taxon>
        <taxon>Insecta</taxon>
        <taxon>Pterygota</taxon>
        <taxon>Neoptera</taxon>
        <taxon>Endopterygota</taxon>
        <taxon>Diptera</taxon>
        <taxon>Brachycera</taxon>
        <taxon>Muscomorpha</taxon>
        <taxon>Muscoidea</taxon>
        <taxon>Muscidae</taxon>
        <taxon>Musca</taxon>
    </lineage>
</organism>
<dbReference type="Pfam" id="PF10545">
    <property type="entry name" value="MADF_DNA_bdg"/>
    <property type="match status" value="1"/>
</dbReference>
<name>A0A1I8M8T3_MUSDO</name>
<dbReference type="GO" id="GO:0005634">
    <property type="term" value="C:nucleus"/>
    <property type="evidence" value="ECO:0007669"/>
    <property type="project" value="UniProtKB-SubCell"/>
</dbReference>
<dbReference type="VEuPathDB" id="VectorBase:MDOMA2_017247"/>
<dbReference type="GO" id="GO:0003677">
    <property type="term" value="F:DNA binding"/>
    <property type="evidence" value="ECO:0007669"/>
    <property type="project" value="InterPro"/>
</dbReference>
<dbReference type="InterPro" id="IPR039353">
    <property type="entry name" value="TF_Adf1"/>
</dbReference>
<dbReference type="VEuPathDB" id="VectorBase:MDOA002401"/>
<dbReference type="InterPro" id="IPR004210">
    <property type="entry name" value="BESS_motif"/>
</dbReference>
<keyword evidence="1" id="KW-0539">Nucleus</keyword>
<evidence type="ECO:0000259" key="4">
    <source>
        <dbReference type="PROSITE" id="PS51031"/>
    </source>
</evidence>
<feature type="domain" description="MADF" evidence="3">
    <location>
        <begin position="18"/>
        <end position="118"/>
    </location>
</feature>
<feature type="compositionally biased region" description="Polar residues" evidence="2">
    <location>
        <begin position="149"/>
        <end position="158"/>
    </location>
</feature>
<reference evidence="7" key="2">
    <citation type="submission" date="2025-04" db="UniProtKB">
        <authorList>
            <consortium name="RefSeq"/>
        </authorList>
    </citation>
    <scope>IDENTIFICATION</scope>
    <source>
        <strain evidence="7">Aabys</strain>
    </source>
</reference>
<dbReference type="PANTHER" id="PTHR12243">
    <property type="entry name" value="MADF DOMAIN TRANSCRIPTION FACTOR"/>
    <property type="match status" value="1"/>
</dbReference>
<evidence type="ECO:0000259" key="3">
    <source>
        <dbReference type="PROSITE" id="PS51029"/>
    </source>
</evidence>
<dbReference type="PANTHER" id="PTHR12243:SF67">
    <property type="entry name" value="COREPRESSOR OF PANGOLIN, ISOFORM A-RELATED"/>
    <property type="match status" value="1"/>
</dbReference>
<reference evidence="5" key="1">
    <citation type="submission" date="2020-05" db="UniProtKB">
        <authorList>
            <consortium name="EnsemblMetazoa"/>
        </authorList>
    </citation>
    <scope>IDENTIFICATION</scope>
    <source>
        <strain evidence="5">Aabys</strain>
    </source>
</reference>
<dbReference type="GeneID" id="101893177"/>